<comment type="caution">
    <text evidence="3">The sequence shown here is derived from an EMBL/GenBank/DDBJ whole genome shotgun (WGS) entry which is preliminary data.</text>
</comment>
<evidence type="ECO:0000259" key="2">
    <source>
        <dbReference type="PROSITE" id="PS51352"/>
    </source>
</evidence>
<name>A0ABV6FWS6_9BACT</name>
<dbReference type="CDD" id="cd02966">
    <property type="entry name" value="TlpA_like_family"/>
    <property type="match status" value="1"/>
</dbReference>
<dbReference type="InterPro" id="IPR050553">
    <property type="entry name" value="Thioredoxin_ResA/DsbE_sf"/>
</dbReference>
<dbReference type="InterPro" id="IPR013766">
    <property type="entry name" value="Thioredoxin_domain"/>
</dbReference>
<keyword evidence="1" id="KW-0732">Signal</keyword>
<evidence type="ECO:0000313" key="3">
    <source>
        <dbReference type="EMBL" id="MFC0264350.1"/>
    </source>
</evidence>
<evidence type="ECO:0000313" key="4">
    <source>
        <dbReference type="Proteomes" id="UP001589797"/>
    </source>
</evidence>
<dbReference type="PROSITE" id="PS51352">
    <property type="entry name" value="THIOREDOXIN_2"/>
    <property type="match status" value="1"/>
</dbReference>
<gene>
    <name evidence="3" type="ORF">ACFFIP_16815</name>
</gene>
<feature type="domain" description="Thioredoxin" evidence="2">
    <location>
        <begin position="30"/>
        <end position="170"/>
    </location>
</feature>
<dbReference type="GO" id="GO:0140824">
    <property type="term" value="F:thioredoxin-dependent peroxiredoxin activity"/>
    <property type="evidence" value="ECO:0007669"/>
    <property type="project" value="UniProtKB-EC"/>
</dbReference>
<dbReference type="InterPro" id="IPR036249">
    <property type="entry name" value="Thioredoxin-like_sf"/>
</dbReference>
<sequence>MKLFLTFLTSISLVFLSVYSTPSISENEIEINLEKVPDFEVQTIDGQEVSLKKSIKEGKPTVVYLTASWCPMCAKNWPSLSEVYPEFKDKLNFVAVSIDPTDDATVMKKLVKEKNLTFPVAPGNPELMVKLGAKAQATTVGIDKNGNIQFMERAVMTADEFRKVFQSLIEA</sequence>
<keyword evidence="4" id="KW-1185">Reference proteome</keyword>
<dbReference type="Gene3D" id="3.40.30.10">
    <property type="entry name" value="Glutaredoxin"/>
    <property type="match status" value="1"/>
</dbReference>
<keyword evidence="3" id="KW-0575">Peroxidase</keyword>
<dbReference type="Pfam" id="PF00578">
    <property type="entry name" value="AhpC-TSA"/>
    <property type="match status" value="1"/>
</dbReference>
<keyword evidence="3" id="KW-0560">Oxidoreductase</keyword>
<feature type="chain" id="PRO_5045965789" evidence="1">
    <location>
        <begin position="21"/>
        <end position="171"/>
    </location>
</feature>
<dbReference type="EC" id="1.11.1.24" evidence="3"/>
<reference evidence="3 4" key="1">
    <citation type="submission" date="2024-09" db="EMBL/GenBank/DDBJ databases">
        <authorList>
            <person name="Sun Q."/>
            <person name="Mori K."/>
        </authorList>
    </citation>
    <scope>NUCLEOTIDE SEQUENCE [LARGE SCALE GENOMIC DNA]</scope>
    <source>
        <strain evidence="3 4">CCM 7650</strain>
    </source>
</reference>
<proteinExistence type="predicted"/>
<dbReference type="RefSeq" id="WP_382388887.1">
    <property type="nucleotide sequence ID" value="NZ_JBHLWI010000050.1"/>
</dbReference>
<evidence type="ECO:0000256" key="1">
    <source>
        <dbReference type="SAM" id="SignalP"/>
    </source>
</evidence>
<protein>
    <submittedName>
        <fullName evidence="3">Peroxiredoxin family protein</fullName>
        <ecNumber evidence="3">1.11.1.24</ecNumber>
    </submittedName>
</protein>
<dbReference type="PANTHER" id="PTHR42852:SF17">
    <property type="entry name" value="THIOREDOXIN-LIKE PROTEIN HI_1115"/>
    <property type="match status" value="1"/>
</dbReference>
<dbReference type="PANTHER" id="PTHR42852">
    <property type="entry name" value="THIOL:DISULFIDE INTERCHANGE PROTEIN DSBE"/>
    <property type="match status" value="1"/>
</dbReference>
<feature type="signal peptide" evidence="1">
    <location>
        <begin position="1"/>
        <end position="20"/>
    </location>
</feature>
<dbReference type="Proteomes" id="UP001589797">
    <property type="component" value="Unassembled WGS sequence"/>
</dbReference>
<dbReference type="EMBL" id="JBHLWI010000050">
    <property type="protein sequence ID" value="MFC0264350.1"/>
    <property type="molecule type" value="Genomic_DNA"/>
</dbReference>
<accession>A0ABV6FWS6</accession>
<dbReference type="SUPFAM" id="SSF52833">
    <property type="entry name" value="Thioredoxin-like"/>
    <property type="match status" value="1"/>
</dbReference>
<dbReference type="InterPro" id="IPR000866">
    <property type="entry name" value="AhpC/TSA"/>
</dbReference>
<organism evidence="3 4">
    <name type="scientific">Fontibacter flavus</name>
    <dbReference type="NCBI Taxonomy" id="654838"/>
    <lineage>
        <taxon>Bacteria</taxon>
        <taxon>Pseudomonadati</taxon>
        <taxon>Bacteroidota</taxon>
        <taxon>Cytophagia</taxon>
        <taxon>Cytophagales</taxon>
        <taxon>Cyclobacteriaceae</taxon>
        <taxon>Fontibacter</taxon>
    </lineage>
</organism>